<dbReference type="CDD" id="cd09341">
    <property type="entry name" value="LIM2_Testin_like"/>
    <property type="match status" value="1"/>
</dbReference>
<dbReference type="InterPro" id="IPR010442">
    <property type="entry name" value="PET_domain"/>
</dbReference>
<dbReference type="SMART" id="SM00132">
    <property type="entry name" value="LIM"/>
    <property type="match status" value="2"/>
</dbReference>
<dbReference type="PROSITE" id="PS51303">
    <property type="entry name" value="PET"/>
    <property type="match status" value="1"/>
</dbReference>
<dbReference type="PANTHER" id="PTHR24211">
    <property type="entry name" value="LIM DOMAIN-CONTAINING PROTEIN"/>
    <property type="match status" value="1"/>
</dbReference>
<protein>
    <recommendedName>
        <fullName evidence="10">Testin</fullName>
    </recommendedName>
</protein>
<evidence type="ECO:0000313" key="9">
    <source>
        <dbReference type="Proteomes" id="UP001217089"/>
    </source>
</evidence>
<dbReference type="Pfam" id="PF06297">
    <property type="entry name" value="PET"/>
    <property type="match status" value="1"/>
</dbReference>
<keyword evidence="1 5" id="KW-0479">Metal-binding</keyword>
<sequence>MAATSLVSEYYTDKRDFECSTNGTTRQKCLKCGDKCPGLDTHYWRKVCKHCRCPREDHDLQPTEDTTARQPINLLYDSLPRHGDKMDLQRRMERLSMHDPSTHADICSPDNDIVLSRIVSENLRSQKYIAMLPKDKQMFAAQLRRKQLQKQLPLHDLHQNFCNSLSEKELFKFQKFTEKRKSKAAGIGSVGDVPQIGDYKCHRCLKSMENNSISVFADRMGHGTCWHPGCFTCATCNELLVDMIYFCRNEDIYCERHYADSIYPRCSACDEIIFAREYTQAEKQTWHVQHFCCWYCDCPLAGQRYIGKNDNPYCMNCFDRLYSKDGNLFCSGECKQFYFGQPQHLFPRHMHP</sequence>
<keyword evidence="4 5" id="KW-0440">LIM domain</keyword>
<evidence type="ECO:0008006" key="10">
    <source>
        <dbReference type="Google" id="ProtNLM"/>
    </source>
</evidence>
<keyword evidence="3 5" id="KW-0862">Zinc</keyword>
<feature type="domain" description="LIM zinc-binding" evidence="6">
    <location>
        <begin position="264"/>
        <end position="324"/>
    </location>
</feature>
<dbReference type="PROSITE" id="PS50023">
    <property type="entry name" value="LIM_DOMAIN_2"/>
    <property type="match status" value="2"/>
</dbReference>
<feature type="domain" description="PET" evidence="7">
    <location>
        <begin position="94"/>
        <end position="198"/>
    </location>
</feature>
<dbReference type="SUPFAM" id="SSF57716">
    <property type="entry name" value="Glucocorticoid receptor-like (DNA-binding domain)"/>
    <property type="match status" value="2"/>
</dbReference>
<evidence type="ECO:0000313" key="8">
    <source>
        <dbReference type="EMBL" id="KAJ8301090.1"/>
    </source>
</evidence>
<dbReference type="PANTHER" id="PTHR24211:SF22">
    <property type="entry name" value="TESTIN"/>
    <property type="match status" value="1"/>
</dbReference>
<keyword evidence="2" id="KW-0677">Repeat</keyword>
<dbReference type="EMBL" id="JARBDR010000918">
    <property type="protein sequence ID" value="KAJ8301090.1"/>
    <property type="molecule type" value="Genomic_DNA"/>
</dbReference>
<proteinExistence type="predicted"/>
<dbReference type="InterPro" id="IPR047120">
    <property type="entry name" value="Pk/Esn/Tes"/>
</dbReference>
<keyword evidence="9" id="KW-1185">Reference proteome</keyword>
<evidence type="ECO:0000256" key="5">
    <source>
        <dbReference type="PROSITE-ProRule" id="PRU00125"/>
    </source>
</evidence>
<dbReference type="CDD" id="cd09340">
    <property type="entry name" value="LIM1_Testin_like"/>
    <property type="match status" value="1"/>
</dbReference>
<dbReference type="InterPro" id="IPR001781">
    <property type="entry name" value="Znf_LIM"/>
</dbReference>
<evidence type="ECO:0000259" key="7">
    <source>
        <dbReference type="PROSITE" id="PS51303"/>
    </source>
</evidence>
<evidence type="ECO:0000256" key="3">
    <source>
        <dbReference type="ARBA" id="ARBA00022833"/>
    </source>
</evidence>
<feature type="domain" description="LIM zinc-binding" evidence="6">
    <location>
        <begin position="199"/>
        <end position="262"/>
    </location>
</feature>
<dbReference type="Gene3D" id="2.10.110.10">
    <property type="entry name" value="Cysteine Rich Protein"/>
    <property type="match status" value="2"/>
</dbReference>
<reference evidence="8 9" key="1">
    <citation type="submission" date="2022-12" db="EMBL/GenBank/DDBJ databases">
        <title>Chromosome-level genome of Tegillarca granosa.</title>
        <authorList>
            <person name="Kim J."/>
        </authorList>
    </citation>
    <scope>NUCLEOTIDE SEQUENCE [LARGE SCALE GENOMIC DNA]</scope>
    <source>
        <strain evidence="8">Teg-2019</strain>
        <tissue evidence="8">Adductor muscle</tissue>
    </source>
</reference>
<evidence type="ECO:0000256" key="1">
    <source>
        <dbReference type="ARBA" id="ARBA00022723"/>
    </source>
</evidence>
<evidence type="ECO:0000259" key="6">
    <source>
        <dbReference type="PROSITE" id="PS50023"/>
    </source>
</evidence>
<name>A0ABQ9EC60_TEGGR</name>
<accession>A0ABQ9EC60</accession>
<evidence type="ECO:0000256" key="4">
    <source>
        <dbReference type="ARBA" id="ARBA00023038"/>
    </source>
</evidence>
<dbReference type="PROSITE" id="PS00478">
    <property type="entry name" value="LIM_DOMAIN_1"/>
    <property type="match status" value="1"/>
</dbReference>
<organism evidence="8 9">
    <name type="scientific">Tegillarca granosa</name>
    <name type="common">Malaysian cockle</name>
    <name type="synonym">Anadara granosa</name>
    <dbReference type="NCBI Taxonomy" id="220873"/>
    <lineage>
        <taxon>Eukaryota</taxon>
        <taxon>Metazoa</taxon>
        <taxon>Spiralia</taxon>
        <taxon>Lophotrochozoa</taxon>
        <taxon>Mollusca</taxon>
        <taxon>Bivalvia</taxon>
        <taxon>Autobranchia</taxon>
        <taxon>Pteriomorphia</taxon>
        <taxon>Arcoida</taxon>
        <taxon>Arcoidea</taxon>
        <taxon>Arcidae</taxon>
        <taxon>Tegillarca</taxon>
    </lineage>
</organism>
<gene>
    <name evidence="8" type="ORF">KUTeg_020077</name>
</gene>
<comment type="caution">
    <text evidence="8">The sequence shown here is derived from an EMBL/GenBank/DDBJ whole genome shotgun (WGS) entry which is preliminary data.</text>
</comment>
<dbReference type="Proteomes" id="UP001217089">
    <property type="component" value="Unassembled WGS sequence"/>
</dbReference>
<dbReference type="Pfam" id="PF00412">
    <property type="entry name" value="LIM"/>
    <property type="match status" value="2"/>
</dbReference>
<evidence type="ECO:0000256" key="2">
    <source>
        <dbReference type="ARBA" id="ARBA00022737"/>
    </source>
</evidence>